<dbReference type="GO" id="GO:0044780">
    <property type="term" value="P:bacterial-type flagellum assembly"/>
    <property type="evidence" value="ECO:0007669"/>
    <property type="project" value="InterPro"/>
</dbReference>
<dbReference type="InterPro" id="IPR006135">
    <property type="entry name" value="T3SS_substrate_exporter"/>
</dbReference>
<organism evidence="13 14">
    <name type="scientific">Scopulibacillus darangshiensis</name>
    <dbReference type="NCBI Taxonomy" id="442528"/>
    <lineage>
        <taxon>Bacteria</taxon>
        <taxon>Bacillati</taxon>
        <taxon>Bacillota</taxon>
        <taxon>Bacilli</taxon>
        <taxon>Bacillales</taxon>
        <taxon>Sporolactobacillaceae</taxon>
        <taxon>Scopulibacillus</taxon>
    </lineage>
</organism>
<dbReference type="GO" id="GO:0009306">
    <property type="term" value="P:protein secretion"/>
    <property type="evidence" value="ECO:0007669"/>
    <property type="project" value="InterPro"/>
</dbReference>
<dbReference type="InterPro" id="IPR029025">
    <property type="entry name" value="T3SS_substrate_exporter_C"/>
</dbReference>
<evidence type="ECO:0000256" key="6">
    <source>
        <dbReference type="ARBA" id="ARBA00022692"/>
    </source>
</evidence>
<accession>A0A4R2P7W8</accession>
<proteinExistence type="inferred from homology"/>
<dbReference type="GO" id="GO:0005886">
    <property type="term" value="C:plasma membrane"/>
    <property type="evidence" value="ECO:0007669"/>
    <property type="project" value="UniProtKB-SubCell"/>
</dbReference>
<evidence type="ECO:0000256" key="4">
    <source>
        <dbReference type="ARBA" id="ARBA00022448"/>
    </source>
</evidence>
<dbReference type="PRINTS" id="PR00950">
    <property type="entry name" value="TYPE3IMSPROT"/>
</dbReference>
<comment type="subcellular location">
    <subcellularLocation>
        <location evidence="1">Cell membrane</location>
        <topology evidence="1">Multi-pass membrane protein</topology>
    </subcellularLocation>
</comment>
<dbReference type="RefSeq" id="WP_132744927.1">
    <property type="nucleotide sequence ID" value="NZ_SLXK01000006.1"/>
</dbReference>
<keyword evidence="13" id="KW-0966">Cell projection</keyword>
<keyword evidence="6 12" id="KW-0812">Transmembrane</keyword>
<sequence length="360" mass="40856">MPQIMLDIQYFSGEKTEKATPKKRQDSREKGQVAKSADLSTAVSLLAMFLLFIFALSSMGQKLYHLMGDIYEHDLSMPLNEHNIQLFFNGVVKKAAIIVMPVLLAGLIVGVSGHVIQIGFLFSSEAIQFKPDRINPLKGFKRIYSLRAIVELMKSILKIGTVGFITFFVIWMNRTEIILSMERPLADGVRLIGKITLEMGFSASIFLMFLAIMDFMYQKFDFEKNIRMSKQEVKDEYKKTEGDPLIKSKIKEKQRQMAMRRMMQELPKADVVITNPTHYAVALKYVDGKMDAPVVLAKGADYLALKIREIANGHDVMIVEKRPLARALYHQLEIGDPVPESFFKAVAEILAYVYKLKGKA</sequence>
<comment type="similarity">
    <text evidence="2 12">Belongs to the type III secretion exporter family.</text>
</comment>
<dbReference type="Gene3D" id="6.10.250.2080">
    <property type="match status" value="1"/>
</dbReference>
<dbReference type="AlphaFoldDB" id="A0A4R2P7W8"/>
<evidence type="ECO:0000256" key="11">
    <source>
        <dbReference type="ARBA" id="ARBA00023225"/>
    </source>
</evidence>
<keyword evidence="8 12" id="KW-0653">Protein transport</keyword>
<name>A0A4R2P7W8_9BACL</name>
<evidence type="ECO:0000313" key="13">
    <source>
        <dbReference type="EMBL" id="TCP30314.1"/>
    </source>
</evidence>
<protein>
    <recommendedName>
        <fullName evidence="3 12">Flagellar biosynthetic protein FlhB</fullName>
    </recommendedName>
</protein>
<evidence type="ECO:0000256" key="3">
    <source>
        <dbReference type="ARBA" id="ARBA00021622"/>
    </source>
</evidence>
<evidence type="ECO:0000256" key="1">
    <source>
        <dbReference type="ARBA" id="ARBA00004651"/>
    </source>
</evidence>
<evidence type="ECO:0000256" key="7">
    <source>
        <dbReference type="ARBA" id="ARBA00022795"/>
    </source>
</evidence>
<keyword evidence="11 12" id="KW-1006">Bacterial flagellum protein export</keyword>
<dbReference type="Pfam" id="PF01312">
    <property type="entry name" value="Bac_export_2"/>
    <property type="match status" value="1"/>
</dbReference>
<keyword evidence="9 12" id="KW-1133">Transmembrane helix</keyword>
<keyword evidence="7 12" id="KW-1005">Bacterial flagellum biogenesis</keyword>
<evidence type="ECO:0000256" key="8">
    <source>
        <dbReference type="ARBA" id="ARBA00022927"/>
    </source>
</evidence>
<feature type="transmembrane region" description="Helical" evidence="12">
    <location>
        <begin position="95"/>
        <end position="123"/>
    </location>
</feature>
<evidence type="ECO:0000313" key="14">
    <source>
        <dbReference type="Proteomes" id="UP000295416"/>
    </source>
</evidence>
<feature type="transmembrane region" description="Helical" evidence="12">
    <location>
        <begin position="191"/>
        <end position="217"/>
    </location>
</feature>
<evidence type="ECO:0000256" key="9">
    <source>
        <dbReference type="ARBA" id="ARBA00022989"/>
    </source>
</evidence>
<evidence type="ECO:0000256" key="12">
    <source>
        <dbReference type="RuleBase" id="RU364091"/>
    </source>
</evidence>
<keyword evidence="13" id="KW-0282">Flagellum</keyword>
<feature type="transmembrane region" description="Helical" evidence="12">
    <location>
        <begin position="37"/>
        <end position="57"/>
    </location>
</feature>
<gene>
    <name evidence="12" type="primary">flhB</name>
    <name evidence="13" type="ORF">EV207_106137</name>
</gene>
<keyword evidence="5 12" id="KW-1003">Cell membrane</keyword>
<feature type="transmembrane region" description="Helical" evidence="12">
    <location>
        <begin position="144"/>
        <end position="171"/>
    </location>
</feature>
<keyword evidence="10 12" id="KW-0472">Membrane</keyword>
<keyword evidence="14" id="KW-1185">Reference proteome</keyword>
<comment type="caution">
    <text evidence="13">The sequence shown here is derived from an EMBL/GenBank/DDBJ whole genome shotgun (WGS) entry which is preliminary data.</text>
</comment>
<dbReference type="Gene3D" id="3.40.1690.10">
    <property type="entry name" value="secretion proteins EscU"/>
    <property type="match status" value="1"/>
</dbReference>
<dbReference type="EMBL" id="SLXK01000006">
    <property type="protein sequence ID" value="TCP30314.1"/>
    <property type="molecule type" value="Genomic_DNA"/>
</dbReference>
<dbReference type="OrthoDB" id="9807950at2"/>
<dbReference type="NCBIfam" id="TIGR00328">
    <property type="entry name" value="flhB"/>
    <property type="match status" value="1"/>
</dbReference>
<dbReference type="PANTHER" id="PTHR30531">
    <property type="entry name" value="FLAGELLAR BIOSYNTHETIC PROTEIN FLHB"/>
    <property type="match status" value="1"/>
</dbReference>
<comment type="function">
    <text evidence="12">Required for formation of the rod structure in the basal body of the flagellar apparatus. Together with FliI and FliH, may constitute the export apparatus of flagellin.</text>
</comment>
<dbReference type="InterPro" id="IPR006136">
    <property type="entry name" value="FlhB"/>
</dbReference>
<evidence type="ECO:0000256" key="10">
    <source>
        <dbReference type="ARBA" id="ARBA00023136"/>
    </source>
</evidence>
<keyword evidence="13" id="KW-0969">Cilium</keyword>
<keyword evidence="4 12" id="KW-0813">Transport</keyword>
<reference evidence="13 14" key="1">
    <citation type="submission" date="2019-03" db="EMBL/GenBank/DDBJ databases">
        <title>Genomic Encyclopedia of Type Strains, Phase IV (KMG-IV): sequencing the most valuable type-strain genomes for metagenomic binning, comparative biology and taxonomic classification.</title>
        <authorList>
            <person name="Goeker M."/>
        </authorList>
    </citation>
    <scope>NUCLEOTIDE SEQUENCE [LARGE SCALE GENOMIC DNA]</scope>
    <source>
        <strain evidence="13 14">DSM 19377</strain>
    </source>
</reference>
<dbReference type="PANTHER" id="PTHR30531:SF12">
    <property type="entry name" value="FLAGELLAR BIOSYNTHETIC PROTEIN FLHB"/>
    <property type="match status" value="1"/>
</dbReference>
<dbReference type="Proteomes" id="UP000295416">
    <property type="component" value="Unassembled WGS sequence"/>
</dbReference>
<evidence type="ECO:0000256" key="2">
    <source>
        <dbReference type="ARBA" id="ARBA00010690"/>
    </source>
</evidence>
<dbReference type="SUPFAM" id="SSF160544">
    <property type="entry name" value="EscU C-terminal domain-like"/>
    <property type="match status" value="1"/>
</dbReference>
<evidence type="ECO:0000256" key="5">
    <source>
        <dbReference type="ARBA" id="ARBA00022475"/>
    </source>
</evidence>
<dbReference type="FunFam" id="3.40.1690.10:FF:000001">
    <property type="entry name" value="Flagellar biosynthetic protein FlhB"/>
    <property type="match status" value="1"/>
</dbReference>